<dbReference type="PANTHER" id="PTHR16119:SF18">
    <property type="entry name" value="TRANSMEMBRANE PROTEIN 144 HOMOLOG"/>
    <property type="match status" value="1"/>
</dbReference>
<dbReference type="InterPro" id="IPR010651">
    <property type="entry name" value="Sugar_transport"/>
</dbReference>
<dbReference type="AlphaFoldDB" id="A0ABD2IAH9"/>
<feature type="transmembrane region" description="Helical" evidence="7">
    <location>
        <begin position="6"/>
        <end position="28"/>
    </location>
</feature>
<proteinExistence type="inferred from homology"/>
<feature type="transmembrane region" description="Helical" evidence="7">
    <location>
        <begin position="65"/>
        <end position="87"/>
    </location>
</feature>
<evidence type="ECO:0000256" key="1">
    <source>
        <dbReference type="ARBA" id="ARBA00004141"/>
    </source>
</evidence>
<comment type="caution">
    <text evidence="8">The sequence shown here is derived from an EMBL/GenBank/DDBJ whole genome shotgun (WGS) entry which is preliminary data.</text>
</comment>
<dbReference type="PANTHER" id="PTHR16119">
    <property type="entry name" value="TRANSMEMBRANE PROTEIN 144"/>
    <property type="match status" value="1"/>
</dbReference>
<comment type="subcellular location">
    <subcellularLocation>
        <location evidence="1">Membrane</location>
        <topology evidence="1">Multi-pass membrane protein</topology>
    </subcellularLocation>
</comment>
<feature type="transmembrane region" description="Helical" evidence="7">
    <location>
        <begin position="341"/>
        <end position="358"/>
    </location>
</feature>
<keyword evidence="9" id="KW-1185">Reference proteome</keyword>
<feature type="compositionally biased region" description="Basic and acidic residues" evidence="6">
    <location>
        <begin position="202"/>
        <end position="219"/>
    </location>
</feature>
<feature type="transmembrane region" description="Helical" evidence="7">
    <location>
        <begin position="238"/>
        <end position="260"/>
    </location>
</feature>
<evidence type="ECO:0008006" key="10">
    <source>
        <dbReference type="Google" id="ProtNLM"/>
    </source>
</evidence>
<feature type="transmembrane region" description="Helical" evidence="7">
    <location>
        <begin position="272"/>
        <end position="296"/>
    </location>
</feature>
<evidence type="ECO:0000256" key="4">
    <source>
        <dbReference type="ARBA" id="ARBA00022989"/>
    </source>
</evidence>
<feature type="transmembrane region" description="Helical" evidence="7">
    <location>
        <begin position="367"/>
        <end position="388"/>
    </location>
</feature>
<feature type="compositionally biased region" description="Basic and acidic residues" evidence="6">
    <location>
        <begin position="155"/>
        <end position="177"/>
    </location>
</feature>
<dbReference type="GO" id="GO:0016020">
    <property type="term" value="C:membrane"/>
    <property type="evidence" value="ECO:0007669"/>
    <property type="project" value="UniProtKB-SubCell"/>
</dbReference>
<keyword evidence="4 7" id="KW-1133">Transmembrane helix</keyword>
<name>A0ABD2IAH9_9BILA</name>
<organism evidence="8 9">
    <name type="scientific">Heterodera trifolii</name>
    <dbReference type="NCBI Taxonomy" id="157864"/>
    <lineage>
        <taxon>Eukaryota</taxon>
        <taxon>Metazoa</taxon>
        <taxon>Ecdysozoa</taxon>
        <taxon>Nematoda</taxon>
        <taxon>Chromadorea</taxon>
        <taxon>Rhabditida</taxon>
        <taxon>Tylenchina</taxon>
        <taxon>Tylenchomorpha</taxon>
        <taxon>Tylenchoidea</taxon>
        <taxon>Heteroderidae</taxon>
        <taxon>Heteroderinae</taxon>
        <taxon>Heterodera</taxon>
    </lineage>
</organism>
<dbReference type="Proteomes" id="UP001620626">
    <property type="component" value="Unassembled WGS sequence"/>
</dbReference>
<keyword evidence="3 7" id="KW-0812">Transmembrane</keyword>
<evidence type="ECO:0000256" key="7">
    <source>
        <dbReference type="SAM" id="Phobius"/>
    </source>
</evidence>
<comment type="similarity">
    <text evidence="2">Belongs to the TMEM144 family.</text>
</comment>
<dbReference type="EMBL" id="JBICBT010001324">
    <property type="protein sequence ID" value="KAL3073163.1"/>
    <property type="molecule type" value="Genomic_DNA"/>
</dbReference>
<reference evidence="8 9" key="1">
    <citation type="submission" date="2024-10" db="EMBL/GenBank/DDBJ databases">
        <authorList>
            <person name="Kim D."/>
        </authorList>
    </citation>
    <scope>NUCLEOTIDE SEQUENCE [LARGE SCALE GENOMIC DNA]</scope>
    <source>
        <strain evidence="8">BH-2024</strain>
    </source>
</reference>
<evidence type="ECO:0000313" key="9">
    <source>
        <dbReference type="Proteomes" id="UP001620626"/>
    </source>
</evidence>
<gene>
    <name evidence="8" type="ORF">niasHT_035439</name>
</gene>
<evidence type="ECO:0000256" key="6">
    <source>
        <dbReference type="SAM" id="MobiDB-lite"/>
    </source>
</evidence>
<evidence type="ECO:0000256" key="5">
    <source>
        <dbReference type="ARBA" id="ARBA00023136"/>
    </source>
</evidence>
<feature type="transmembrane region" description="Helical" evidence="7">
    <location>
        <begin position="94"/>
        <end position="115"/>
    </location>
</feature>
<feature type="transmembrane region" description="Helical" evidence="7">
    <location>
        <begin position="127"/>
        <end position="147"/>
    </location>
</feature>
<dbReference type="InterPro" id="IPR012435">
    <property type="entry name" value="TMEM144"/>
</dbReference>
<evidence type="ECO:0000256" key="2">
    <source>
        <dbReference type="ARBA" id="ARBA00005731"/>
    </source>
</evidence>
<dbReference type="Pfam" id="PF07857">
    <property type="entry name" value="TMEM144"/>
    <property type="match status" value="2"/>
</dbReference>
<keyword evidence="5 7" id="KW-0472">Membrane</keyword>
<evidence type="ECO:0000313" key="8">
    <source>
        <dbReference type="EMBL" id="KAL3073163.1"/>
    </source>
</evidence>
<feature type="region of interest" description="Disordered" evidence="6">
    <location>
        <begin position="155"/>
        <end position="228"/>
    </location>
</feature>
<evidence type="ECO:0000256" key="3">
    <source>
        <dbReference type="ARBA" id="ARBA00022692"/>
    </source>
</evidence>
<feature type="transmembrane region" description="Helical" evidence="7">
    <location>
        <begin position="40"/>
        <end position="59"/>
    </location>
</feature>
<feature type="transmembrane region" description="Helical" evidence="7">
    <location>
        <begin position="308"/>
        <end position="329"/>
    </location>
</feature>
<feature type="compositionally biased region" description="Polar residues" evidence="6">
    <location>
        <begin position="188"/>
        <end position="201"/>
    </location>
</feature>
<protein>
    <recommendedName>
        <fullName evidence="10">Transmembrane protein 144</fullName>
    </recommendedName>
</protein>
<sequence>MDNASGTDLLIGYLSLFVSCLSFGFLFVPLKRCDTKDGLFVQWVQCAVVFMAGLIINIARGLPPFNLIAAIGGFLYATGNVASVPIVSEMGIGLGMLTWGSVQIIVGWSVAKFGLFGTKPQHIQSPLINYLGVLITLISGVMFVFVYNSGQEKEKSSERAIQNDRRSTSMPLRDDGCTRPTGDPPYGSVNNRNENCSTTAEGHSDGRRTAATDGTEEKLANGQPQKGQSLFTGKGRKLFFVSLAVCLGFLHGLMLTPIVYVQDNDQKASKNVLDFVFSHFCAVFFFSTFYFVLYSLFRRGRPFVHSSLVLPSVAYGLLWSVGMTLFIVSNRVLSQPISFPVTVRLPAIIGAVVDVFLFNEIRGRRRLAWLSAAIIVGSVGVILVGISLY</sequence>
<accession>A0ABD2IAH9</accession>